<feature type="domain" description="L,D-TPase catalytic" evidence="10">
    <location>
        <begin position="170"/>
        <end position="305"/>
    </location>
</feature>
<dbReference type="InterPro" id="IPR005490">
    <property type="entry name" value="LD_TPept_cat_dom"/>
</dbReference>
<sequence>MHGRLAQLTLGLAISLSHAHAAPHKAPRPPAEQQVAPAGNKAADKPSEAGSRDAQPPLARQSPSAEARLLEIYRLIGKGQSRQALAQAQTLARDVPNFQLAQLVYGDLLLAQTRALPTMGNAPGDLATKAPARLDQLREEAERRLGALRERPPAGTVPAQFIELPPTTRHAIAVDASRSRLYLFENGPNGLQLVADHYASIGRLGFEKSAEGDQRTPLGVYFITSRLDARQLTDFYGVGALSLNYPNEYDRRQGRTGSGIWLHGVPSDSYARSPHSTDGCVALANPELRDIIERVAPRSTPVVIAKNLQWVPPAVKEPERRSLNNLIEGWRVARASGDLNRLMAFYSHQFASGSKDLAQWRQLIEKDLSQARGRPLQLKDVSILGWRDKSDILVVTFGEIAEGQRTGAIKRQYWGKEGGLWKIFYEGVIG</sequence>
<evidence type="ECO:0000256" key="5">
    <source>
        <dbReference type="ARBA" id="ARBA00022984"/>
    </source>
</evidence>
<dbReference type="Proteomes" id="UP000294593">
    <property type="component" value="Unassembled WGS sequence"/>
</dbReference>
<accession>A0A4V6PVG2</accession>
<dbReference type="SUPFAM" id="SSF141523">
    <property type="entry name" value="L,D-transpeptidase catalytic domain-like"/>
    <property type="match status" value="1"/>
</dbReference>
<keyword evidence="3" id="KW-0808">Transferase</keyword>
<keyword evidence="4 7" id="KW-0133">Cell shape</keyword>
<dbReference type="GO" id="GO:0016740">
    <property type="term" value="F:transferase activity"/>
    <property type="evidence" value="ECO:0007669"/>
    <property type="project" value="UniProtKB-KW"/>
</dbReference>
<comment type="caution">
    <text evidence="11">The sequence shown here is derived from an EMBL/GenBank/DDBJ whole genome shotgun (WGS) entry which is preliminary data.</text>
</comment>
<comment type="similarity">
    <text evidence="2">Belongs to the YkuD family.</text>
</comment>
<dbReference type="GO" id="GO:0009252">
    <property type="term" value="P:peptidoglycan biosynthetic process"/>
    <property type="evidence" value="ECO:0007669"/>
    <property type="project" value="UniProtKB-UniPathway"/>
</dbReference>
<dbReference type="CDD" id="cd16913">
    <property type="entry name" value="YkuD_like"/>
    <property type="match status" value="1"/>
</dbReference>
<evidence type="ECO:0000256" key="1">
    <source>
        <dbReference type="ARBA" id="ARBA00004752"/>
    </source>
</evidence>
<dbReference type="GO" id="GO:0008360">
    <property type="term" value="P:regulation of cell shape"/>
    <property type="evidence" value="ECO:0007669"/>
    <property type="project" value="UniProtKB-UniRule"/>
</dbReference>
<evidence type="ECO:0000256" key="3">
    <source>
        <dbReference type="ARBA" id="ARBA00022679"/>
    </source>
</evidence>
<reference evidence="11 12" key="1">
    <citation type="submission" date="2019-03" db="EMBL/GenBank/DDBJ databases">
        <title>Genomic Encyclopedia of Type Strains, Phase IV (KMG-IV): sequencing the most valuable type-strain genomes for metagenomic binning, comparative biology and taxonomic classification.</title>
        <authorList>
            <person name="Goeker M."/>
        </authorList>
    </citation>
    <scope>NUCLEOTIDE SEQUENCE [LARGE SCALE GENOMIC DNA]</scope>
    <source>
        <strain evidence="11 12">DSM 11901</strain>
    </source>
</reference>
<feature type="active site" description="Proton donor/acceptor" evidence="7">
    <location>
        <position position="263"/>
    </location>
</feature>
<comment type="pathway">
    <text evidence="1 7">Cell wall biogenesis; peptidoglycan biosynthesis.</text>
</comment>
<evidence type="ECO:0000256" key="8">
    <source>
        <dbReference type="SAM" id="MobiDB-lite"/>
    </source>
</evidence>
<keyword evidence="6 7" id="KW-0961">Cell wall biogenesis/degradation</keyword>
<name>A0A4V6PVG2_9BURK</name>
<dbReference type="Pfam" id="PF03734">
    <property type="entry name" value="YkuD"/>
    <property type="match status" value="1"/>
</dbReference>
<evidence type="ECO:0000256" key="2">
    <source>
        <dbReference type="ARBA" id="ARBA00005992"/>
    </source>
</evidence>
<feature type="region of interest" description="Disordered" evidence="8">
    <location>
        <begin position="20"/>
        <end position="63"/>
    </location>
</feature>
<dbReference type="UniPathway" id="UPA00219"/>
<dbReference type="Gene3D" id="2.40.440.10">
    <property type="entry name" value="L,D-transpeptidase catalytic domain-like"/>
    <property type="match status" value="1"/>
</dbReference>
<feature type="chain" id="PRO_5020422626" evidence="9">
    <location>
        <begin position="22"/>
        <end position="430"/>
    </location>
</feature>
<dbReference type="GO" id="GO:0004180">
    <property type="term" value="F:carboxypeptidase activity"/>
    <property type="evidence" value="ECO:0007669"/>
    <property type="project" value="UniProtKB-ARBA"/>
</dbReference>
<gene>
    <name evidence="11" type="ORF">EV672_103310</name>
</gene>
<keyword evidence="9" id="KW-0732">Signal</keyword>
<feature type="signal peptide" evidence="9">
    <location>
        <begin position="1"/>
        <end position="21"/>
    </location>
</feature>
<keyword evidence="12" id="KW-1185">Reference proteome</keyword>
<dbReference type="InterPro" id="IPR056203">
    <property type="entry name" value="Cds6_C"/>
</dbReference>
<protein>
    <submittedName>
        <fullName evidence="11">L,D-transpeptidase-like protein</fullName>
    </submittedName>
</protein>
<evidence type="ECO:0000256" key="6">
    <source>
        <dbReference type="ARBA" id="ARBA00023316"/>
    </source>
</evidence>
<feature type="active site" description="Nucleophile" evidence="7">
    <location>
        <position position="280"/>
    </location>
</feature>
<dbReference type="AlphaFoldDB" id="A0A4V6PVG2"/>
<dbReference type="EMBL" id="SNXW01000003">
    <property type="protein sequence ID" value="TDP84738.1"/>
    <property type="molecule type" value="Genomic_DNA"/>
</dbReference>
<evidence type="ECO:0000256" key="9">
    <source>
        <dbReference type="SAM" id="SignalP"/>
    </source>
</evidence>
<dbReference type="PROSITE" id="PS52029">
    <property type="entry name" value="LD_TPASE"/>
    <property type="match status" value="1"/>
</dbReference>
<dbReference type="Pfam" id="PF24125">
    <property type="entry name" value="Cds6_C"/>
    <property type="match status" value="1"/>
</dbReference>
<proteinExistence type="inferred from homology"/>
<dbReference type="PANTHER" id="PTHR36699:SF1">
    <property type="entry name" value="L,D-TRANSPEPTIDASE YAFK-RELATED"/>
    <property type="match status" value="1"/>
</dbReference>
<dbReference type="InterPro" id="IPR038063">
    <property type="entry name" value="Transpep_catalytic_dom"/>
</dbReference>
<evidence type="ECO:0000313" key="12">
    <source>
        <dbReference type="Proteomes" id="UP000294593"/>
    </source>
</evidence>
<evidence type="ECO:0000256" key="4">
    <source>
        <dbReference type="ARBA" id="ARBA00022960"/>
    </source>
</evidence>
<feature type="compositionally biased region" description="Basic and acidic residues" evidence="8">
    <location>
        <begin position="42"/>
        <end position="51"/>
    </location>
</feature>
<evidence type="ECO:0000313" key="11">
    <source>
        <dbReference type="EMBL" id="TDP84738.1"/>
    </source>
</evidence>
<organism evidence="11 12">
    <name type="scientific">Aquabacterium commune</name>
    <dbReference type="NCBI Taxonomy" id="70586"/>
    <lineage>
        <taxon>Bacteria</taxon>
        <taxon>Pseudomonadati</taxon>
        <taxon>Pseudomonadota</taxon>
        <taxon>Betaproteobacteria</taxon>
        <taxon>Burkholderiales</taxon>
        <taxon>Aquabacterium</taxon>
    </lineage>
</organism>
<dbReference type="GO" id="GO:0071555">
    <property type="term" value="P:cell wall organization"/>
    <property type="evidence" value="ECO:0007669"/>
    <property type="project" value="UniProtKB-UniRule"/>
</dbReference>
<dbReference type="PANTHER" id="PTHR36699">
    <property type="entry name" value="LD-TRANSPEPTIDASE"/>
    <property type="match status" value="1"/>
</dbReference>
<evidence type="ECO:0000256" key="7">
    <source>
        <dbReference type="PROSITE-ProRule" id="PRU01373"/>
    </source>
</evidence>
<keyword evidence="5 7" id="KW-0573">Peptidoglycan synthesis</keyword>
<evidence type="ECO:0000259" key="10">
    <source>
        <dbReference type="PROSITE" id="PS52029"/>
    </source>
</evidence>